<reference evidence="2" key="1">
    <citation type="submission" date="2014-09" db="EMBL/GenBank/DDBJ databases">
        <authorList>
            <person name="Magalhaes I.L.F."/>
            <person name="Oliveira U."/>
            <person name="Santos F.R."/>
            <person name="Vidigal T.H.D.A."/>
            <person name="Brescovit A.D."/>
            <person name="Santos A.J."/>
        </authorList>
    </citation>
    <scope>NUCLEOTIDE SEQUENCE</scope>
    <source>
        <tissue evidence="2">Shoot tissue taken approximately 20 cm above the soil surface</tissue>
    </source>
</reference>
<evidence type="ECO:0000313" key="2">
    <source>
        <dbReference type="EMBL" id="JAD26231.1"/>
    </source>
</evidence>
<organism evidence="2">
    <name type="scientific">Arundo donax</name>
    <name type="common">Giant reed</name>
    <name type="synonym">Donax arundinaceus</name>
    <dbReference type="NCBI Taxonomy" id="35708"/>
    <lineage>
        <taxon>Eukaryota</taxon>
        <taxon>Viridiplantae</taxon>
        <taxon>Streptophyta</taxon>
        <taxon>Embryophyta</taxon>
        <taxon>Tracheophyta</taxon>
        <taxon>Spermatophyta</taxon>
        <taxon>Magnoliopsida</taxon>
        <taxon>Liliopsida</taxon>
        <taxon>Poales</taxon>
        <taxon>Poaceae</taxon>
        <taxon>PACMAD clade</taxon>
        <taxon>Arundinoideae</taxon>
        <taxon>Arundineae</taxon>
        <taxon>Arundo</taxon>
    </lineage>
</organism>
<dbReference type="AlphaFoldDB" id="A0A0A8YJI1"/>
<accession>A0A0A8YJI1</accession>
<evidence type="ECO:0000256" key="1">
    <source>
        <dbReference type="SAM" id="MobiDB-lite"/>
    </source>
</evidence>
<reference evidence="2" key="2">
    <citation type="journal article" date="2015" name="Data Brief">
        <title>Shoot transcriptome of the giant reed, Arundo donax.</title>
        <authorList>
            <person name="Barrero R.A."/>
            <person name="Guerrero F.D."/>
            <person name="Moolhuijzen P."/>
            <person name="Goolsby J.A."/>
            <person name="Tidwell J."/>
            <person name="Bellgard S.E."/>
            <person name="Bellgard M.I."/>
        </authorList>
    </citation>
    <scope>NUCLEOTIDE SEQUENCE</scope>
    <source>
        <tissue evidence="2">Shoot tissue taken approximately 20 cm above the soil surface</tissue>
    </source>
</reference>
<proteinExistence type="predicted"/>
<sequence>MTTKRRNHVKMVTPSSKERRLHMSTTTPTSCRFPIETESHMRMSNLEGLPR</sequence>
<feature type="region of interest" description="Disordered" evidence="1">
    <location>
        <begin position="1"/>
        <end position="31"/>
    </location>
</feature>
<protein>
    <submittedName>
        <fullName evidence="2">Uncharacterized protein</fullName>
    </submittedName>
</protein>
<name>A0A0A8YJI1_ARUDO</name>
<dbReference type="EMBL" id="GBRH01271664">
    <property type="protein sequence ID" value="JAD26231.1"/>
    <property type="molecule type" value="Transcribed_RNA"/>
</dbReference>